<evidence type="ECO:0000256" key="4">
    <source>
        <dbReference type="ARBA" id="ARBA00022692"/>
    </source>
</evidence>
<dbReference type="Gene3D" id="3.30.450.20">
    <property type="entry name" value="PAS domain"/>
    <property type="match status" value="2"/>
</dbReference>
<evidence type="ECO:0000256" key="7">
    <source>
        <dbReference type="ARBA" id="ARBA00023224"/>
    </source>
</evidence>
<keyword evidence="2" id="KW-1003">Cell membrane</keyword>
<feature type="domain" description="HAMP" evidence="12">
    <location>
        <begin position="301"/>
        <end position="353"/>
    </location>
</feature>
<dbReference type="SMART" id="SM00283">
    <property type="entry name" value="MA"/>
    <property type="match status" value="1"/>
</dbReference>
<protein>
    <submittedName>
        <fullName evidence="13">Methyl-accepting chemotaxis protein</fullName>
    </submittedName>
</protein>
<dbReference type="Pfam" id="PF00672">
    <property type="entry name" value="HAMP"/>
    <property type="match status" value="1"/>
</dbReference>
<gene>
    <name evidence="13" type="ORF">HPT30_07295</name>
</gene>
<feature type="transmembrane region" description="Helical" evidence="10">
    <location>
        <begin position="12"/>
        <end position="33"/>
    </location>
</feature>
<evidence type="ECO:0000256" key="8">
    <source>
        <dbReference type="ARBA" id="ARBA00029447"/>
    </source>
</evidence>
<dbReference type="RefSeq" id="WP_175370755.1">
    <property type="nucleotide sequence ID" value="NZ_JABWCS010000198.1"/>
</dbReference>
<dbReference type="Pfam" id="PF00015">
    <property type="entry name" value="MCPsignal"/>
    <property type="match status" value="1"/>
</dbReference>
<keyword evidence="7 9" id="KW-0807">Transducer</keyword>
<dbReference type="PANTHER" id="PTHR32089:SF114">
    <property type="entry name" value="METHYL-ACCEPTING CHEMOTAXIS PROTEIN MCPB"/>
    <property type="match status" value="1"/>
</dbReference>
<dbReference type="PROSITE" id="PS50111">
    <property type="entry name" value="CHEMOTAXIS_TRANSDUC_2"/>
    <property type="match status" value="1"/>
</dbReference>
<reference evidence="13" key="1">
    <citation type="submission" date="2020-06" db="EMBL/GenBank/DDBJ databases">
        <title>Paenibacillus sp. nov., isolated from soil.</title>
        <authorList>
            <person name="Seo Y.L."/>
        </authorList>
    </citation>
    <scope>NUCLEOTIDE SEQUENCE [LARGE SCALE GENOMIC DNA]</scope>
    <source>
        <strain evidence="13">JW14</strain>
    </source>
</reference>
<dbReference type="GO" id="GO:0006935">
    <property type="term" value="P:chemotaxis"/>
    <property type="evidence" value="ECO:0007669"/>
    <property type="project" value="UniProtKB-KW"/>
</dbReference>
<dbReference type="InterPro" id="IPR003660">
    <property type="entry name" value="HAMP_dom"/>
</dbReference>
<dbReference type="CDD" id="cd12912">
    <property type="entry name" value="PDC2_MCP_like"/>
    <property type="match status" value="1"/>
</dbReference>
<dbReference type="Gene3D" id="1.10.287.950">
    <property type="entry name" value="Methyl-accepting chemotaxis protein"/>
    <property type="match status" value="1"/>
</dbReference>
<dbReference type="InterPro" id="IPR004089">
    <property type="entry name" value="MCPsignal_dom"/>
</dbReference>
<evidence type="ECO:0000256" key="5">
    <source>
        <dbReference type="ARBA" id="ARBA00022989"/>
    </source>
</evidence>
<name>A0A850EG74_9BACL</name>
<dbReference type="SMART" id="SM00304">
    <property type="entry name" value="HAMP"/>
    <property type="match status" value="1"/>
</dbReference>
<evidence type="ECO:0000259" key="12">
    <source>
        <dbReference type="PROSITE" id="PS50885"/>
    </source>
</evidence>
<evidence type="ECO:0000313" key="13">
    <source>
        <dbReference type="EMBL" id="NUU60145.1"/>
    </source>
</evidence>
<dbReference type="GO" id="GO:0007165">
    <property type="term" value="P:signal transduction"/>
    <property type="evidence" value="ECO:0007669"/>
    <property type="project" value="UniProtKB-KW"/>
</dbReference>
<keyword evidence="6 10" id="KW-0472">Membrane</keyword>
<evidence type="ECO:0000256" key="10">
    <source>
        <dbReference type="SAM" id="Phobius"/>
    </source>
</evidence>
<evidence type="ECO:0000256" key="3">
    <source>
        <dbReference type="ARBA" id="ARBA00022500"/>
    </source>
</evidence>
<dbReference type="GO" id="GO:0005886">
    <property type="term" value="C:plasma membrane"/>
    <property type="evidence" value="ECO:0007669"/>
    <property type="project" value="UniProtKB-SubCell"/>
</dbReference>
<dbReference type="SUPFAM" id="SSF58104">
    <property type="entry name" value="Methyl-accepting chemotaxis protein (MCP) signaling domain"/>
    <property type="match status" value="1"/>
</dbReference>
<evidence type="ECO:0000313" key="14">
    <source>
        <dbReference type="Proteomes" id="UP000564806"/>
    </source>
</evidence>
<keyword evidence="3" id="KW-0145">Chemotaxis</keyword>
<dbReference type="Pfam" id="PF02743">
    <property type="entry name" value="dCache_1"/>
    <property type="match status" value="1"/>
</dbReference>
<evidence type="ECO:0000256" key="9">
    <source>
        <dbReference type="PROSITE-ProRule" id="PRU00284"/>
    </source>
</evidence>
<evidence type="ECO:0000256" key="2">
    <source>
        <dbReference type="ARBA" id="ARBA00022475"/>
    </source>
</evidence>
<comment type="caution">
    <text evidence="13">The sequence shown here is derived from an EMBL/GenBank/DDBJ whole genome shotgun (WGS) entry which is preliminary data.</text>
</comment>
<dbReference type="PROSITE" id="PS50885">
    <property type="entry name" value="HAMP"/>
    <property type="match status" value="1"/>
</dbReference>
<dbReference type="InterPro" id="IPR033479">
    <property type="entry name" value="dCache_1"/>
</dbReference>
<organism evidence="13 14">
    <name type="scientific">Paenibacillus agri</name>
    <dbReference type="NCBI Taxonomy" id="2744309"/>
    <lineage>
        <taxon>Bacteria</taxon>
        <taxon>Bacillati</taxon>
        <taxon>Bacillota</taxon>
        <taxon>Bacilli</taxon>
        <taxon>Bacillales</taxon>
        <taxon>Paenibacillaceae</taxon>
        <taxon>Paenibacillus</taxon>
    </lineage>
</organism>
<comment type="subcellular location">
    <subcellularLocation>
        <location evidence="1">Cell membrane</location>
        <topology evidence="1">Multi-pass membrane protein</topology>
    </subcellularLocation>
</comment>
<feature type="domain" description="Methyl-accepting transducer" evidence="11">
    <location>
        <begin position="372"/>
        <end position="643"/>
    </location>
</feature>
<keyword evidence="5 10" id="KW-1133">Transmembrane helix</keyword>
<evidence type="ECO:0000256" key="1">
    <source>
        <dbReference type="ARBA" id="ARBA00004651"/>
    </source>
</evidence>
<dbReference type="PANTHER" id="PTHR32089">
    <property type="entry name" value="METHYL-ACCEPTING CHEMOTAXIS PROTEIN MCPB"/>
    <property type="match status" value="1"/>
</dbReference>
<dbReference type="Proteomes" id="UP000564806">
    <property type="component" value="Unassembled WGS sequence"/>
</dbReference>
<evidence type="ECO:0000259" key="11">
    <source>
        <dbReference type="PROSITE" id="PS50111"/>
    </source>
</evidence>
<dbReference type="EMBL" id="JABWCS010000198">
    <property type="protein sequence ID" value="NUU60145.1"/>
    <property type="molecule type" value="Genomic_DNA"/>
</dbReference>
<keyword evidence="4 10" id="KW-0812">Transmembrane</keyword>
<feature type="transmembrane region" description="Helical" evidence="10">
    <location>
        <begin position="281"/>
        <end position="300"/>
    </location>
</feature>
<dbReference type="AlphaFoldDB" id="A0A850EG74"/>
<keyword evidence="14" id="KW-1185">Reference proteome</keyword>
<comment type="similarity">
    <text evidence="8">Belongs to the methyl-accepting chemotaxis (MCP) protein family.</text>
</comment>
<proteinExistence type="inferred from homology"/>
<sequence>MNKNTVISIRTKLVATYMLVLLVPSMIIGWQTYQSASREVEDQLINNAKESVGAVNSIINANIQSKINDIEYFARQLKADDINSEANGEASLGIQARLKEYAALHSDVLDIYVGTSRAKALHASESKLPDDYDPRKENSYVNALKNSKGVVISPAFQSADKENVIAISAVLASGDGVVALNLNLAELGKLTSLKVGKEGYILVMDSSKKFLVHPTETIGAESGADFVKKMFETEEGSFDYVHKDDNKKMTFMVNELTGWRIGGTISMNEVSAVTTPIRTTATMVIIGSVLVAMVLVYINVHSILQPLRRLRKATEVIAEGDLSKNIDGYRMDEVGVLAGNFQSMVVNLRSMIVGVQEMTDNVSSSAEELTANAEQTTKAIEHVTIAIQEVAGGTERQVNSVHKGMESVTATASEVMGISEVMEQVSAMMDKTSVSASEGGDSVISVVDKINGIHETVEELGGVIHKLNSRTDQITGIVGVIKGIARQTNLLALNASIEAARAGEQGRGFAVVAAEVRKLAEESEQSATRIADQITSINGEMTQATIAMEAAKERVSEGILAVDTTGRSFSRIRRAVKGAAEKIEVMGGAVRTLTSETDSMEKAIAEIRLITGEAAVSTETISAAAQEQLASVEEIASSSADLSHLAEELQKLAGRFKLDERR</sequence>
<dbReference type="CDD" id="cd11386">
    <property type="entry name" value="MCP_signal"/>
    <property type="match status" value="1"/>
</dbReference>
<dbReference type="CDD" id="cd06225">
    <property type="entry name" value="HAMP"/>
    <property type="match status" value="1"/>
</dbReference>
<evidence type="ECO:0000256" key="6">
    <source>
        <dbReference type="ARBA" id="ARBA00023136"/>
    </source>
</evidence>
<accession>A0A850EG74</accession>